<feature type="domain" description="Aminoglycoside phosphotransferase" evidence="1">
    <location>
        <begin position="32"/>
        <end position="256"/>
    </location>
</feature>
<comment type="caution">
    <text evidence="2">The sequence shown here is derived from an EMBL/GenBank/DDBJ whole genome shotgun (WGS) entry which is preliminary data.</text>
</comment>
<gene>
    <name evidence="2" type="ORF">DIS24_g12064</name>
</gene>
<protein>
    <recommendedName>
        <fullName evidence="1">Aminoglycoside phosphotransferase domain-containing protein</fullName>
    </recommendedName>
</protein>
<dbReference type="AlphaFoldDB" id="A0AA39TRG6"/>
<evidence type="ECO:0000313" key="3">
    <source>
        <dbReference type="Proteomes" id="UP001175001"/>
    </source>
</evidence>
<evidence type="ECO:0000259" key="1">
    <source>
        <dbReference type="Pfam" id="PF01636"/>
    </source>
</evidence>
<sequence>MSDPAIPSIPEIRKSAQVLSAPDALATVVKVGDFAVKFGPSVTMLEAENLEYVSKNSKVPAPKFFTAFTEPETKSTFIVMEHVDGVQLEDIWKSLTPSEKLDVGKQIQTAVENLRTLQPPGYLRSVRRQAFADAIFYLEEPNSAVQGPFESEDEMNEAMIQKMAQYLPQPSQSLMRTLMSTTLRGHKTTFTHGDLQPKNIMVRRTGTRDDDTGIFEIKILDWEVSGWYPEYWEFCKSTVAGFAKPDWLELVQQIMQIYPNEYLMMESVRKILFW</sequence>
<dbReference type="Pfam" id="PF01636">
    <property type="entry name" value="APH"/>
    <property type="match status" value="1"/>
</dbReference>
<dbReference type="EMBL" id="JAUJDW010000219">
    <property type="protein sequence ID" value="KAK0610307.1"/>
    <property type="molecule type" value="Genomic_DNA"/>
</dbReference>
<evidence type="ECO:0000313" key="2">
    <source>
        <dbReference type="EMBL" id="KAK0610307.1"/>
    </source>
</evidence>
<dbReference type="InterPro" id="IPR051678">
    <property type="entry name" value="AGP_Transferase"/>
</dbReference>
<reference evidence="2" key="1">
    <citation type="submission" date="2023-06" db="EMBL/GenBank/DDBJ databases">
        <title>Multi-omics analyses reveal the molecular pathogenesis toolkit of Lasiodiplodia hormozganensis, a cross-kingdom pathogen.</title>
        <authorList>
            <person name="Felix C."/>
            <person name="Meneses R."/>
            <person name="Goncalves M.F.M."/>
            <person name="Tilleman L."/>
            <person name="Duarte A.S."/>
            <person name="Jorrin-Novo J.V."/>
            <person name="Van De Peer Y."/>
            <person name="Deforce D."/>
            <person name="Van Nieuwerburgh F."/>
            <person name="Esteves A.C."/>
            <person name="Alves A."/>
        </authorList>
    </citation>
    <scope>NUCLEOTIDE SEQUENCE</scope>
    <source>
        <strain evidence="2">CBS 339.90</strain>
    </source>
</reference>
<dbReference type="PANTHER" id="PTHR21310:SF48">
    <property type="entry name" value="AMINOGLYCOSIDE PHOSPHOTRANSFERASE DOMAIN-CONTAINING PROTEIN"/>
    <property type="match status" value="1"/>
</dbReference>
<dbReference type="InterPro" id="IPR002575">
    <property type="entry name" value="Aminoglycoside_PTrfase"/>
</dbReference>
<dbReference type="Gene3D" id="3.90.1200.10">
    <property type="match status" value="1"/>
</dbReference>
<dbReference type="Proteomes" id="UP001175001">
    <property type="component" value="Unassembled WGS sequence"/>
</dbReference>
<accession>A0AA39TRG6</accession>
<dbReference type="SUPFAM" id="SSF56112">
    <property type="entry name" value="Protein kinase-like (PK-like)"/>
    <property type="match status" value="1"/>
</dbReference>
<dbReference type="PANTHER" id="PTHR21310">
    <property type="entry name" value="AMINOGLYCOSIDE PHOSPHOTRANSFERASE-RELATED-RELATED"/>
    <property type="match status" value="1"/>
</dbReference>
<dbReference type="InterPro" id="IPR011009">
    <property type="entry name" value="Kinase-like_dom_sf"/>
</dbReference>
<keyword evidence="3" id="KW-1185">Reference proteome</keyword>
<proteinExistence type="predicted"/>
<organism evidence="2 3">
    <name type="scientific">Lasiodiplodia hormozganensis</name>
    <dbReference type="NCBI Taxonomy" id="869390"/>
    <lineage>
        <taxon>Eukaryota</taxon>
        <taxon>Fungi</taxon>
        <taxon>Dikarya</taxon>
        <taxon>Ascomycota</taxon>
        <taxon>Pezizomycotina</taxon>
        <taxon>Dothideomycetes</taxon>
        <taxon>Dothideomycetes incertae sedis</taxon>
        <taxon>Botryosphaeriales</taxon>
        <taxon>Botryosphaeriaceae</taxon>
        <taxon>Lasiodiplodia</taxon>
    </lineage>
</organism>
<name>A0AA39TRG6_9PEZI</name>